<dbReference type="InterPro" id="IPR000073">
    <property type="entry name" value="AB_hydrolase_1"/>
</dbReference>
<dbReference type="PANTHER" id="PTHR42977">
    <property type="entry name" value="HYDROLASE-RELATED"/>
    <property type="match status" value="1"/>
</dbReference>
<comment type="caution">
    <text evidence="4">The sequence shown here is derived from an EMBL/GenBank/DDBJ whole genome shotgun (WGS) entry which is preliminary data.</text>
</comment>
<sequence length="336" mass="37829">MSEATAQPHPSTYRPPEDLYPFHSHWLTIDGQRMHYLDEGPRDAPVLLMLHGNPTWSFYYRNLVLRLRDRYRCIVPDHIGCGLSDKPDDADYDYHLARRISDLDVLVRATVGEETPLSLIAHDWGGMIGFGWAAPRAQRIERCVILNTAAFPLPADKPFPFALWLAGRTRLGAVLVRGMNAFSAMAAWIAFKKPVSKAVRAAYTGPYNSWQNRIATVRFVQDIPLKPGDRGYDLVAGTAAQLHRFARTPALLVWGLKDFVFDQSFYRDWQHYLPEAQRYPLADCGHYVLEDGGEPLLDRIEAFLASSESLAEHQMSTPPQQPGTLEDAAGNDRAAP</sequence>
<evidence type="ECO:0000313" key="5">
    <source>
        <dbReference type="Proteomes" id="UP000294980"/>
    </source>
</evidence>
<dbReference type="InterPro" id="IPR029058">
    <property type="entry name" value="AB_hydrolase_fold"/>
</dbReference>
<organism evidence="4 5">
    <name type="scientific">Chromatocurvus halotolerans</name>
    <dbReference type="NCBI Taxonomy" id="1132028"/>
    <lineage>
        <taxon>Bacteria</taxon>
        <taxon>Pseudomonadati</taxon>
        <taxon>Pseudomonadota</taxon>
        <taxon>Gammaproteobacteria</taxon>
        <taxon>Cellvibrionales</taxon>
        <taxon>Halieaceae</taxon>
        <taxon>Chromatocurvus</taxon>
    </lineage>
</organism>
<dbReference type="SUPFAM" id="SSF53474">
    <property type="entry name" value="alpha/beta-Hydrolases"/>
    <property type="match status" value="1"/>
</dbReference>
<dbReference type="Proteomes" id="UP000294980">
    <property type="component" value="Unassembled WGS sequence"/>
</dbReference>
<dbReference type="EMBL" id="SLWX01000006">
    <property type="protein sequence ID" value="TCO75883.1"/>
    <property type="molecule type" value="Genomic_DNA"/>
</dbReference>
<dbReference type="Gene3D" id="3.40.50.1820">
    <property type="entry name" value="alpha/beta hydrolase"/>
    <property type="match status" value="1"/>
</dbReference>
<evidence type="ECO:0000259" key="3">
    <source>
        <dbReference type="Pfam" id="PF00561"/>
    </source>
</evidence>
<protein>
    <submittedName>
        <fullName evidence="4">Haloalkane dehalogenase</fullName>
    </submittedName>
</protein>
<dbReference type="AlphaFoldDB" id="A0A4R2KQ86"/>
<feature type="region of interest" description="Disordered" evidence="2">
    <location>
        <begin position="309"/>
        <end position="336"/>
    </location>
</feature>
<dbReference type="OrthoDB" id="9780765at2"/>
<dbReference type="InterPro" id="IPR051340">
    <property type="entry name" value="Haloalkane_dehalogenase"/>
</dbReference>
<dbReference type="Pfam" id="PF00561">
    <property type="entry name" value="Abhydrolase_1"/>
    <property type="match status" value="1"/>
</dbReference>
<feature type="domain" description="AB hydrolase-1" evidence="3">
    <location>
        <begin position="45"/>
        <end position="292"/>
    </location>
</feature>
<dbReference type="RefSeq" id="WP_117315977.1">
    <property type="nucleotide sequence ID" value="NZ_QQSW01000005.1"/>
</dbReference>
<name>A0A4R2KQ86_9GAMM</name>
<dbReference type="GO" id="GO:0004301">
    <property type="term" value="F:epoxide hydrolase activity"/>
    <property type="evidence" value="ECO:0007669"/>
    <property type="project" value="TreeGrafter"/>
</dbReference>
<keyword evidence="1" id="KW-0378">Hydrolase</keyword>
<dbReference type="PANTHER" id="PTHR42977:SF3">
    <property type="entry name" value="AB HYDROLASE-1 DOMAIN-CONTAINING PROTEIN"/>
    <property type="match status" value="1"/>
</dbReference>
<evidence type="ECO:0000256" key="1">
    <source>
        <dbReference type="ARBA" id="ARBA00022801"/>
    </source>
</evidence>
<feature type="compositionally biased region" description="Polar residues" evidence="2">
    <location>
        <begin position="309"/>
        <end position="318"/>
    </location>
</feature>
<gene>
    <name evidence="4" type="ORF">EV688_10673</name>
</gene>
<reference evidence="4 5" key="1">
    <citation type="submission" date="2019-03" db="EMBL/GenBank/DDBJ databases">
        <title>Genomic Encyclopedia of Type Strains, Phase IV (KMG-IV): sequencing the most valuable type-strain genomes for metagenomic binning, comparative biology and taxonomic classification.</title>
        <authorList>
            <person name="Goeker M."/>
        </authorList>
    </citation>
    <scope>NUCLEOTIDE SEQUENCE [LARGE SCALE GENOMIC DNA]</scope>
    <source>
        <strain evidence="4 5">DSM 23344</strain>
    </source>
</reference>
<keyword evidence="5" id="KW-1185">Reference proteome</keyword>
<accession>A0A4R2KQ86</accession>
<proteinExistence type="predicted"/>
<evidence type="ECO:0000256" key="2">
    <source>
        <dbReference type="SAM" id="MobiDB-lite"/>
    </source>
</evidence>
<evidence type="ECO:0000313" key="4">
    <source>
        <dbReference type="EMBL" id="TCO75883.1"/>
    </source>
</evidence>